<evidence type="ECO:0000313" key="1">
    <source>
        <dbReference type="EMBL" id="KAJ8674568.1"/>
    </source>
</evidence>
<keyword evidence="2" id="KW-1185">Reference proteome</keyword>
<proteinExistence type="predicted"/>
<dbReference type="Proteomes" id="UP001239111">
    <property type="component" value="Chromosome 3"/>
</dbReference>
<gene>
    <name evidence="1" type="ORF">QAD02_005830</name>
</gene>
<sequence>MSNRPVHRSSSKRKLDTEGQKKETKRVKLTDFFSPVRYENKAELQSSAKAEVACTDPGAYANPIRSANIEDKENLVNFANDGDTQYDMKETPCCTTAQNENIQPISIAEGNDLYVASQNSDLDPTLGCEMKKSNVVSSSRNDETKERSLVDVTSCDRQFGHSQMYDVGDYLEKSPDDFMKRNLLSNPWIPPKGYKFPFSEHMKLGKLERRFASHKHLDSYSWLVFSHAKQGYFCKYCSLFVNAGMGGFCKNVLLEKLVTQPLKNFAKVMGATGDLSKHAQTDYHKNSVAAAMDFLNSFANPTKNVVNQISDQRREQVQKNRLHLKSMVENTIFLGRQNIAFRAHRDDGSLDFESGTNQGNFKELLKFRINCGDVELDQRIKSAPANASYTSKTTQNDLIQCCGDEILDTIIPRIKEADFYSPIFDETIDISQISQMTLILRYVYQNTVHEDFVKFVDLFEAARKLNPPGTKTNAELKITGSCLGSIVIQTLKDLGLDPEKCVGITTDGCSVMISETCGAVSVIKQECKNASYSPCHSHMLNLSISKASSVRGVRNAVAHMKSTIGFFKASAKRSDSLKNSLKVALCGLCETRWGERHDGVLQFRELLPTIVSTLDDISLWRDPSTASKAGSLKLSLLDSEFIVSAVCLSDTLTCTRPLSLYFQKKTSM</sequence>
<reference evidence="1" key="1">
    <citation type="submission" date="2023-04" db="EMBL/GenBank/DDBJ databases">
        <title>A chromosome-level genome assembly of the parasitoid wasp Eretmocerus hayati.</title>
        <authorList>
            <person name="Zhong Y."/>
            <person name="Liu S."/>
            <person name="Liu Y."/>
        </authorList>
    </citation>
    <scope>NUCLEOTIDE SEQUENCE</scope>
    <source>
        <strain evidence="1">ZJU_SS_LIU_2023</strain>
    </source>
</reference>
<evidence type="ECO:0000313" key="2">
    <source>
        <dbReference type="Proteomes" id="UP001239111"/>
    </source>
</evidence>
<comment type="caution">
    <text evidence="1">The sequence shown here is derived from an EMBL/GenBank/DDBJ whole genome shotgun (WGS) entry which is preliminary data.</text>
</comment>
<organism evidence="1 2">
    <name type="scientific">Eretmocerus hayati</name>
    <dbReference type="NCBI Taxonomy" id="131215"/>
    <lineage>
        <taxon>Eukaryota</taxon>
        <taxon>Metazoa</taxon>
        <taxon>Ecdysozoa</taxon>
        <taxon>Arthropoda</taxon>
        <taxon>Hexapoda</taxon>
        <taxon>Insecta</taxon>
        <taxon>Pterygota</taxon>
        <taxon>Neoptera</taxon>
        <taxon>Endopterygota</taxon>
        <taxon>Hymenoptera</taxon>
        <taxon>Apocrita</taxon>
        <taxon>Proctotrupomorpha</taxon>
        <taxon>Chalcidoidea</taxon>
        <taxon>Aphelinidae</taxon>
        <taxon>Aphelininae</taxon>
        <taxon>Eretmocerus</taxon>
    </lineage>
</organism>
<name>A0ACC2NUN2_9HYME</name>
<protein>
    <submittedName>
        <fullName evidence="1">Uncharacterized protein</fullName>
    </submittedName>
</protein>
<dbReference type="EMBL" id="CM056743">
    <property type="protein sequence ID" value="KAJ8674568.1"/>
    <property type="molecule type" value="Genomic_DNA"/>
</dbReference>
<accession>A0ACC2NUN2</accession>